<organism evidence="2 3">
    <name type="scientific">Candidatus Nealsonbacteria bacterium CG_4_9_14_3_um_filter_37_13</name>
    <dbReference type="NCBI Taxonomy" id="1974695"/>
    <lineage>
        <taxon>Bacteria</taxon>
        <taxon>Candidatus Nealsoniibacteriota</taxon>
    </lineage>
</organism>
<reference evidence="3" key="1">
    <citation type="submission" date="2017-09" db="EMBL/GenBank/DDBJ databases">
        <title>Depth-based differentiation of microbial function through sediment-hosted aquifers and enrichment of novel symbionts in the deep terrestrial subsurface.</title>
        <authorList>
            <person name="Probst A.J."/>
            <person name="Ladd B."/>
            <person name="Jarett J.K."/>
            <person name="Geller-Mcgrath D.E."/>
            <person name="Sieber C.M.K."/>
            <person name="Emerson J.B."/>
            <person name="Anantharaman K."/>
            <person name="Thomas B.C."/>
            <person name="Malmstrom R."/>
            <person name="Stieglmeier M."/>
            <person name="Klingl A."/>
            <person name="Woyke T."/>
            <person name="Ryan C.M."/>
            <person name="Banfield J.F."/>
        </authorList>
    </citation>
    <scope>NUCLEOTIDE SEQUENCE [LARGE SCALE GENOMIC DNA]</scope>
</reference>
<evidence type="ECO:0000256" key="1">
    <source>
        <dbReference type="SAM" id="Phobius"/>
    </source>
</evidence>
<feature type="transmembrane region" description="Helical" evidence="1">
    <location>
        <begin position="6"/>
        <end position="30"/>
    </location>
</feature>
<dbReference type="InterPro" id="IPR028994">
    <property type="entry name" value="Integrin_alpha_N"/>
</dbReference>
<protein>
    <submittedName>
        <fullName evidence="2">Uncharacterized protein</fullName>
    </submittedName>
</protein>
<dbReference type="SUPFAM" id="SSF69318">
    <property type="entry name" value="Integrin alpha N-terminal domain"/>
    <property type="match status" value="1"/>
</dbReference>
<evidence type="ECO:0000313" key="2">
    <source>
        <dbReference type="EMBL" id="PJA84884.1"/>
    </source>
</evidence>
<evidence type="ECO:0000313" key="3">
    <source>
        <dbReference type="Proteomes" id="UP000231034"/>
    </source>
</evidence>
<gene>
    <name evidence="2" type="ORF">CO145_00370</name>
</gene>
<name>A0A2M7Z5M0_9BACT</name>
<comment type="caution">
    <text evidence="2">The sequence shown here is derived from an EMBL/GenBank/DDBJ whole genome shotgun (WGS) entry which is preliminary data.</text>
</comment>
<sequence length="259" mass="29846">MNNQKSIVPIIVVLTIVVLLVGGILAWQYFRTPKEKVEKFQEKMPEEAAKVLEEAKIPSDIALNNEELKNFLINYKIQNETGFISSQIIREDLNKDGLDEIIIGFTYGGPSVGWIGLIAKDGEEYKIINWEEVFPTVSEMGLRNISNDKYQALVVKLAGGGGTGIFYQKMLVYVYINNQIKLTFNEYIERTEVDSIGIMNNYEIDFKDIDYNGDIEIIQKGTEKEVEWSYEKNDYVPIKEVSVKNVFKWDEKEKIFKEI</sequence>
<keyword evidence="1" id="KW-1133">Transmembrane helix</keyword>
<keyword evidence="1" id="KW-0812">Transmembrane</keyword>
<accession>A0A2M7Z5M0</accession>
<dbReference type="EMBL" id="PFVR01000011">
    <property type="protein sequence ID" value="PJA84884.1"/>
    <property type="molecule type" value="Genomic_DNA"/>
</dbReference>
<dbReference type="AlphaFoldDB" id="A0A2M7Z5M0"/>
<keyword evidence="1" id="KW-0472">Membrane</keyword>
<proteinExistence type="predicted"/>
<dbReference type="Proteomes" id="UP000231034">
    <property type="component" value="Unassembled WGS sequence"/>
</dbReference>